<evidence type="ECO:0000313" key="2">
    <source>
        <dbReference type="Proteomes" id="UP000499080"/>
    </source>
</evidence>
<keyword evidence="2" id="KW-1185">Reference proteome</keyword>
<protein>
    <submittedName>
        <fullName evidence="1">Uncharacterized protein</fullName>
    </submittedName>
</protein>
<evidence type="ECO:0000313" key="1">
    <source>
        <dbReference type="EMBL" id="GBN01627.1"/>
    </source>
</evidence>
<gene>
    <name evidence="1" type="ORF">AVEN_228819_1</name>
</gene>
<reference evidence="1 2" key="1">
    <citation type="journal article" date="2019" name="Sci. Rep.">
        <title>Orb-weaving spider Araneus ventricosus genome elucidates the spidroin gene catalogue.</title>
        <authorList>
            <person name="Kono N."/>
            <person name="Nakamura H."/>
            <person name="Ohtoshi R."/>
            <person name="Moran D.A.P."/>
            <person name="Shinohara A."/>
            <person name="Yoshida Y."/>
            <person name="Fujiwara M."/>
            <person name="Mori M."/>
            <person name="Tomita M."/>
            <person name="Arakawa K."/>
        </authorList>
    </citation>
    <scope>NUCLEOTIDE SEQUENCE [LARGE SCALE GENOMIC DNA]</scope>
</reference>
<proteinExistence type="predicted"/>
<comment type="caution">
    <text evidence="1">The sequence shown here is derived from an EMBL/GenBank/DDBJ whole genome shotgun (WGS) entry which is preliminary data.</text>
</comment>
<dbReference type="EMBL" id="BGPR01004633">
    <property type="protein sequence ID" value="GBN01627.1"/>
    <property type="molecule type" value="Genomic_DNA"/>
</dbReference>
<dbReference type="Proteomes" id="UP000499080">
    <property type="component" value="Unassembled WGS sequence"/>
</dbReference>
<dbReference type="AlphaFoldDB" id="A0A4Y2KJ90"/>
<sequence length="151" mass="16977">MFPFLQVEPCGAISAHYDQIATKNRNDSDHVVLILQCSKCYHSSSSIHTQVDQDREITQPQITVTVSNVDTTVSTGTLNYSYFSSCRCKNSPVAALNSTQPAGIKTNPTIDAYGKCSRCQYLAIFRFFGEKCFVKFFCFDDDRESQSVIRM</sequence>
<accession>A0A4Y2KJ90</accession>
<name>A0A4Y2KJ90_ARAVE</name>
<organism evidence="1 2">
    <name type="scientific">Araneus ventricosus</name>
    <name type="common">Orbweaver spider</name>
    <name type="synonym">Epeira ventricosa</name>
    <dbReference type="NCBI Taxonomy" id="182803"/>
    <lineage>
        <taxon>Eukaryota</taxon>
        <taxon>Metazoa</taxon>
        <taxon>Ecdysozoa</taxon>
        <taxon>Arthropoda</taxon>
        <taxon>Chelicerata</taxon>
        <taxon>Arachnida</taxon>
        <taxon>Araneae</taxon>
        <taxon>Araneomorphae</taxon>
        <taxon>Entelegynae</taxon>
        <taxon>Araneoidea</taxon>
        <taxon>Araneidae</taxon>
        <taxon>Araneus</taxon>
    </lineage>
</organism>